<feature type="domain" description="Outer membrane protein beta-barrel" evidence="3">
    <location>
        <begin position="6"/>
        <end position="199"/>
    </location>
</feature>
<evidence type="ECO:0000256" key="1">
    <source>
        <dbReference type="ARBA" id="ARBA00022729"/>
    </source>
</evidence>
<dbReference type="RefSeq" id="WP_229329347.1">
    <property type="nucleotide sequence ID" value="NZ_AP025183.1"/>
</dbReference>
<sequence>MKLKLLLIISLFVANTISSQELSFNIGTNFSQFNLKNPESYTNTDVQTGTGSFIEIGYLLPSKKEKLNYIFGLGINEFNALAGTSANSYRWNTKYLGLRTGFEYDFLDINKLQIVPLFGINFSTIIYGKQETNGVVYDIKSNKEFTGIKLIPYLGLKVKYKINELGYASLSYNHSTTFKPNLSYKEHLTIVTNQIVFGLQFNLTK</sequence>
<keyword evidence="1 2" id="KW-0732">Signal</keyword>
<evidence type="ECO:0000256" key="2">
    <source>
        <dbReference type="SAM" id="SignalP"/>
    </source>
</evidence>
<evidence type="ECO:0000313" key="4">
    <source>
        <dbReference type="EMBL" id="BDB53213.1"/>
    </source>
</evidence>
<reference evidence="4 5" key="2">
    <citation type="journal article" date="2022" name="Microorganisms">
        <title>Complete Genome Sequences of Two Flavobacterium ammonificans Strains and a Flavobacterium ammoniigenes Strain of Ammonifying Bacterioplankton Isolated from Surface River Water.</title>
        <authorList>
            <person name="Suda W."/>
            <person name="Ogata Y."/>
            <person name="Shindo C."/>
            <person name="Watanabe K."/>
        </authorList>
    </citation>
    <scope>NUCLEOTIDE SEQUENCE [LARGE SCALE GENOMIC DNA]</scope>
    <source>
        <strain evidence="4 5">GENT11</strain>
    </source>
</reference>
<protein>
    <recommendedName>
        <fullName evidence="3">Outer membrane protein beta-barrel domain-containing protein</fullName>
    </recommendedName>
</protein>
<evidence type="ECO:0000313" key="5">
    <source>
        <dbReference type="Proteomes" id="UP001319865"/>
    </source>
</evidence>
<dbReference type="EMBL" id="AP025183">
    <property type="protein sequence ID" value="BDB53213.1"/>
    <property type="molecule type" value="Genomic_DNA"/>
</dbReference>
<dbReference type="Proteomes" id="UP001319865">
    <property type="component" value="Chromosome"/>
</dbReference>
<evidence type="ECO:0000259" key="3">
    <source>
        <dbReference type="Pfam" id="PF13505"/>
    </source>
</evidence>
<name>A0ABM7V2R4_9FLAO</name>
<keyword evidence="5" id="KW-1185">Reference proteome</keyword>
<proteinExistence type="predicted"/>
<organism evidence="4 5">
    <name type="scientific">Flavobacterium ammonificans</name>
    <dbReference type="NCBI Taxonomy" id="1751056"/>
    <lineage>
        <taxon>Bacteria</taxon>
        <taxon>Pseudomonadati</taxon>
        <taxon>Bacteroidota</taxon>
        <taxon>Flavobacteriia</taxon>
        <taxon>Flavobacteriales</taxon>
        <taxon>Flavobacteriaceae</taxon>
        <taxon>Flavobacterium</taxon>
    </lineage>
</organism>
<gene>
    <name evidence="4" type="ORF">GENT11_15250</name>
</gene>
<accession>A0ABM7V2R4</accession>
<dbReference type="Pfam" id="PF13505">
    <property type="entry name" value="OMP_b-brl"/>
    <property type="match status" value="1"/>
</dbReference>
<feature type="chain" id="PRO_5045986603" description="Outer membrane protein beta-barrel domain-containing protein" evidence="2">
    <location>
        <begin position="20"/>
        <end position="205"/>
    </location>
</feature>
<feature type="signal peptide" evidence="2">
    <location>
        <begin position="1"/>
        <end position="19"/>
    </location>
</feature>
<dbReference type="InterPro" id="IPR027385">
    <property type="entry name" value="Beta-barrel_OMP"/>
</dbReference>
<reference evidence="4 5" key="1">
    <citation type="journal article" date="2022" name="Int. J. Syst. Evol. Microbiol.">
        <title>Flavobacterium ammonificans sp. nov. and Flavobacterium ammoniigenes sp. nov., ammonifying bacteria isolated from surface river water.</title>
        <authorList>
            <person name="Watanabe K."/>
            <person name="Kitamura T."/>
            <person name="Ogata Y."/>
            <person name="Shindo C."/>
            <person name="Suda W."/>
        </authorList>
    </citation>
    <scope>NUCLEOTIDE SEQUENCE [LARGE SCALE GENOMIC DNA]</scope>
    <source>
        <strain evidence="4 5">GENT11</strain>
    </source>
</reference>